<dbReference type="PANTHER" id="PTHR34270:SF3">
    <property type="entry name" value="PROTEIN RALF-LIKE 16-RELATED"/>
    <property type="match status" value="1"/>
</dbReference>
<gene>
    <name evidence="2" type="ORF">D8674_035488</name>
    <name evidence="3" type="ORF">D8674_035492</name>
</gene>
<organism evidence="2 4">
    <name type="scientific">Pyrus ussuriensis x Pyrus communis</name>
    <dbReference type="NCBI Taxonomy" id="2448454"/>
    <lineage>
        <taxon>Eukaryota</taxon>
        <taxon>Viridiplantae</taxon>
        <taxon>Streptophyta</taxon>
        <taxon>Embryophyta</taxon>
        <taxon>Tracheophyta</taxon>
        <taxon>Spermatophyta</taxon>
        <taxon>Magnoliopsida</taxon>
        <taxon>eudicotyledons</taxon>
        <taxon>Gunneridae</taxon>
        <taxon>Pentapetalae</taxon>
        <taxon>rosids</taxon>
        <taxon>fabids</taxon>
        <taxon>Rosales</taxon>
        <taxon>Rosaceae</taxon>
        <taxon>Amygdaloideae</taxon>
        <taxon>Maleae</taxon>
        <taxon>Pyrus</taxon>
    </lineage>
</organism>
<protein>
    <submittedName>
        <fullName evidence="2">Mannan endo-1,4-beta-mannosidase 4-like</fullName>
    </submittedName>
</protein>
<reference evidence="2 4" key="3">
    <citation type="submission" date="2019-11" db="EMBL/GenBank/DDBJ databases">
        <title>A de novo genome assembly of a pear dwarfing rootstock.</title>
        <authorList>
            <person name="Wang F."/>
            <person name="Wang J."/>
            <person name="Li S."/>
            <person name="Zhang Y."/>
            <person name="Fang M."/>
            <person name="Ma L."/>
            <person name="Zhao Y."/>
            <person name="Jiang S."/>
        </authorList>
    </citation>
    <scope>NUCLEOTIDE SEQUENCE [LARGE SCALE GENOMIC DNA]</scope>
    <source>
        <strain evidence="2">S2</strain>
        <tissue evidence="2">Leaf</tissue>
    </source>
</reference>
<dbReference type="OrthoDB" id="1090286at2759"/>
<dbReference type="EMBL" id="SMOL01000458">
    <property type="protein sequence ID" value="KAB2613172.1"/>
    <property type="molecule type" value="Genomic_DNA"/>
</dbReference>
<keyword evidence="4" id="KW-1185">Reference proteome</keyword>
<comment type="caution">
    <text evidence="2">The sequence shown here is derived from an EMBL/GenBank/DDBJ whole genome shotgun (WGS) entry which is preliminary data.</text>
</comment>
<proteinExistence type="predicted"/>
<sequence>MSKTITLCILAVLVCSVCIETVSAKSISYPVMRHDQPIHCRESSCLPPPSSRYRRGCEPEEWCRGGYKLK</sequence>
<feature type="chain" id="PRO_5036147902" evidence="1">
    <location>
        <begin position="25"/>
        <end position="70"/>
    </location>
</feature>
<evidence type="ECO:0000313" key="2">
    <source>
        <dbReference type="EMBL" id="KAB2613172.1"/>
    </source>
</evidence>
<dbReference type="PANTHER" id="PTHR34270">
    <property type="entry name" value="PROTEIN RALF-LIKE 15-RELATED"/>
    <property type="match status" value="1"/>
</dbReference>
<accession>A0A5N5GHZ1</accession>
<dbReference type="EMBL" id="SMOL01000458">
    <property type="protein sequence ID" value="KAB2613176.1"/>
    <property type="molecule type" value="Genomic_DNA"/>
</dbReference>
<feature type="signal peptide" evidence="1">
    <location>
        <begin position="1"/>
        <end position="24"/>
    </location>
</feature>
<dbReference type="AlphaFoldDB" id="A0A5N5GHZ1"/>
<reference evidence="2 4" key="1">
    <citation type="submission" date="2019-09" db="EMBL/GenBank/DDBJ databases">
        <authorList>
            <person name="Ou C."/>
        </authorList>
    </citation>
    <scope>NUCLEOTIDE SEQUENCE [LARGE SCALE GENOMIC DNA]</scope>
    <source>
        <strain evidence="2">S2</strain>
        <tissue evidence="2">Leaf</tissue>
    </source>
</reference>
<reference evidence="4" key="2">
    <citation type="submission" date="2019-10" db="EMBL/GenBank/DDBJ databases">
        <title>A de novo genome assembly of a pear dwarfing rootstock.</title>
        <authorList>
            <person name="Wang F."/>
            <person name="Wang J."/>
            <person name="Li S."/>
            <person name="Zhang Y."/>
            <person name="Fang M."/>
            <person name="Ma L."/>
            <person name="Zhao Y."/>
            <person name="Jiang S."/>
        </authorList>
    </citation>
    <scope>NUCLEOTIDE SEQUENCE [LARGE SCALE GENOMIC DNA]</scope>
    <source>
        <strain evidence="3">S2</strain>
        <tissue evidence="3">Leaf</tissue>
    </source>
</reference>
<name>A0A5N5GHZ1_9ROSA</name>
<evidence type="ECO:0000313" key="4">
    <source>
        <dbReference type="Proteomes" id="UP000327157"/>
    </source>
</evidence>
<keyword evidence="1" id="KW-0732">Signal</keyword>
<evidence type="ECO:0000256" key="1">
    <source>
        <dbReference type="SAM" id="SignalP"/>
    </source>
</evidence>
<dbReference type="Proteomes" id="UP000327157">
    <property type="component" value="Chromosome 9"/>
</dbReference>
<evidence type="ECO:0000313" key="3">
    <source>
        <dbReference type="EMBL" id="KAB2613176.1"/>
    </source>
</evidence>